<protein>
    <submittedName>
        <fullName evidence="2">2544_t:CDS:1</fullName>
    </submittedName>
</protein>
<evidence type="ECO:0000313" key="3">
    <source>
        <dbReference type="Proteomes" id="UP000789572"/>
    </source>
</evidence>
<evidence type="ECO:0000313" key="2">
    <source>
        <dbReference type="EMBL" id="CAG8544841.1"/>
    </source>
</evidence>
<gene>
    <name evidence="2" type="ORF">POCULU_LOCUS4718</name>
</gene>
<feature type="region of interest" description="Disordered" evidence="1">
    <location>
        <begin position="18"/>
        <end position="107"/>
    </location>
</feature>
<accession>A0A9N9AYL8</accession>
<name>A0A9N9AYL8_9GLOM</name>
<dbReference type="EMBL" id="CAJVPJ010000633">
    <property type="protein sequence ID" value="CAG8544841.1"/>
    <property type="molecule type" value="Genomic_DNA"/>
</dbReference>
<feature type="compositionally biased region" description="Polar residues" evidence="1">
    <location>
        <begin position="21"/>
        <end position="32"/>
    </location>
</feature>
<comment type="caution">
    <text evidence="2">The sequence shown here is derived from an EMBL/GenBank/DDBJ whole genome shotgun (WGS) entry which is preliminary data.</text>
</comment>
<feature type="compositionally biased region" description="Basic and acidic residues" evidence="1">
    <location>
        <begin position="54"/>
        <end position="67"/>
    </location>
</feature>
<evidence type="ECO:0000256" key="1">
    <source>
        <dbReference type="SAM" id="MobiDB-lite"/>
    </source>
</evidence>
<feature type="compositionally biased region" description="Basic residues" evidence="1">
    <location>
        <begin position="98"/>
        <end position="107"/>
    </location>
</feature>
<proteinExistence type="predicted"/>
<reference evidence="2" key="1">
    <citation type="submission" date="2021-06" db="EMBL/GenBank/DDBJ databases">
        <authorList>
            <person name="Kallberg Y."/>
            <person name="Tangrot J."/>
            <person name="Rosling A."/>
        </authorList>
    </citation>
    <scope>NUCLEOTIDE SEQUENCE</scope>
    <source>
        <strain evidence="2">IA702</strain>
    </source>
</reference>
<organism evidence="2 3">
    <name type="scientific">Paraglomus occultum</name>
    <dbReference type="NCBI Taxonomy" id="144539"/>
    <lineage>
        <taxon>Eukaryota</taxon>
        <taxon>Fungi</taxon>
        <taxon>Fungi incertae sedis</taxon>
        <taxon>Mucoromycota</taxon>
        <taxon>Glomeromycotina</taxon>
        <taxon>Glomeromycetes</taxon>
        <taxon>Paraglomerales</taxon>
        <taxon>Paraglomeraceae</taxon>
        <taxon>Paraglomus</taxon>
    </lineage>
</organism>
<dbReference type="Proteomes" id="UP000789572">
    <property type="component" value="Unassembled WGS sequence"/>
</dbReference>
<dbReference type="AlphaFoldDB" id="A0A9N9AYL8"/>
<sequence length="107" mass="12238">MKRKYSIITYDEAKKAFASGTDPSQTAKQLPNRSLKPAPPPPESHWTRSPSKPIKGEKKGKMKEEKKLCKKRRRKKEMPESVPGIPRDPLNRPVPGFLHRRRALVKG</sequence>
<keyword evidence="3" id="KW-1185">Reference proteome</keyword>